<dbReference type="RefSeq" id="XP_038744604.1">
    <property type="nucleotide sequence ID" value="XM_038890126.1"/>
</dbReference>
<comment type="caution">
    <text evidence="2">The sequence shown here is derived from an EMBL/GenBank/DDBJ whole genome shotgun (WGS) entry which is preliminary data.</text>
</comment>
<proteinExistence type="predicted"/>
<evidence type="ECO:0000313" key="3">
    <source>
        <dbReference type="Proteomes" id="UP000781932"/>
    </source>
</evidence>
<dbReference type="OrthoDB" id="4410170at2759"/>
<evidence type="ECO:0000313" key="2">
    <source>
        <dbReference type="EMBL" id="KAF9875143.1"/>
    </source>
</evidence>
<dbReference type="Proteomes" id="UP000781932">
    <property type="component" value="Unassembled WGS sequence"/>
</dbReference>
<reference evidence="2" key="1">
    <citation type="submission" date="2020-03" db="EMBL/GenBank/DDBJ databases">
        <authorList>
            <person name="He L."/>
        </authorList>
    </citation>
    <scope>NUCLEOTIDE SEQUENCE</scope>
    <source>
        <strain evidence="2">CkLH20</strain>
    </source>
</reference>
<feature type="chain" id="PRO_5040383172" evidence="1">
    <location>
        <begin position="21"/>
        <end position="87"/>
    </location>
</feature>
<dbReference type="AlphaFoldDB" id="A0A9P6LIY8"/>
<dbReference type="EMBL" id="JAATWM020000023">
    <property type="protein sequence ID" value="KAF9875143.1"/>
    <property type="molecule type" value="Genomic_DNA"/>
</dbReference>
<dbReference type="GeneID" id="62163200"/>
<accession>A0A9P6LIY8</accession>
<evidence type="ECO:0000256" key="1">
    <source>
        <dbReference type="SAM" id="SignalP"/>
    </source>
</evidence>
<feature type="signal peptide" evidence="1">
    <location>
        <begin position="1"/>
        <end position="20"/>
    </location>
</feature>
<keyword evidence="3" id="KW-1185">Reference proteome</keyword>
<reference evidence="2" key="2">
    <citation type="submission" date="2020-11" db="EMBL/GenBank/DDBJ databases">
        <title>Whole genome sequencing of Colletotrichum sp.</title>
        <authorList>
            <person name="Li H."/>
        </authorList>
    </citation>
    <scope>NUCLEOTIDE SEQUENCE</scope>
    <source>
        <strain evidence="2">CkLH20</strain>
    </source>
</reference>
<protein>
    <submittedName>
        <fullName evidence="2">Uncharacterized protein</fullName>
    </submittedName>
</protein>
<keyword evidence="1" id="KW-0732">Signal</keyword>
<sequence length="87" mass="9437">MQFTSIIVSAALFLASGSYAWTKDANGVWTANNTYYTIRGSTVHEACTTMNTESVHTPGTSCAYWTNGIGDIFHGKCQMQGNSMLCI</sequence>
<gene>
    <name evidence="2" type="ORF">CkaCkLH20_07409</name>
</gene>
<name>A0A9P6LIY8_9PEZI</name>
<organism evidence="2 3">
    <name type="scientific">Colletotrichum karsti</name>
    <dbReference type="NCBI Taxonomy" id="1095194"/>
    <lineage>
        <taxon>Eukaryota</taxon>
        <taxon>Fungi</taxon>
        <taxon>Dikarya</taxon>
        <taxon>Ascomycota</taxon>
        <taxon>Pezizomycotina</taxon>
        <taxon>Sordariomycetes</taxon>
        <taxon>Hypocreomycetidae</taxon>
        <taxon>Glomerellales</taxon>
        <taxon>Glomerellaceae</taxon>
        <taxon>Colletotrichum</taxon>
        <taxon>Colletotrichum boninense species complex</taxon>
    </lineage>
</organism>